<proteinExistence type="predicted"/>
<dbReference type="Proteomes" id="UP001500280">
    <property type="component" value="Unassembled WGS sequence"/>
</dbReference>
<evidence type="ECO:0000313" key="3">
    <source>
        <dbReference type="EMBL" id="GAA1722000.1"/>
    </source>
</evidence>
<dbReference type="Pfam" id="PF08044">
    <property type="entry name" value="DUF1707"/>
    <property type="match status" value="1"/>
</dbReference>
<comment type="caution">
    <text evidence="3">The sequence shown here is derived from an EMBL/GenBank/DDBJ whole genome shotgun (WGS) entry which is preliminary data.</text>
</comment>
<name>A0ABP4VHK0_9ACTN</name>
<evidence type="ECO:0000256" key="1">
    <source>
        <dbReference type="SAM" id="Phobius"/>
    </source>
</evidence>
<keyword evidence="1" id="KW-0472">Membrane</keyword>
<feature type="domain" description="DUF1707" evidence="2">
    <location>
        <begin position="18"/>
        <end position="65"/>
    </location>
</feature>
<evidence type="ECO:0000259" key="2">
    <source>
        <dbReference type="Pfam" id="PF08044"/>
    </source>
</evidence>
<sequence length="142" mass="15694">MNTVLLDPLLLPDQVVLTDADRRSATAKLDSAVRRGALTPPAASDRLPLLANARNRGDLRQVFAGVADATPPRGLTVALRAVTGVWLVTCVVQFVIWVTLAVFGHFDWPWWLWSDLGLGMVVGILWWTHESYHRKTDVQVGV</sequence>
<dbReference type="InterPro" id="IPR012551">
    <property type="entry name" value="DUF1707_SHOCT-like"/>
</dbReference>
<keyword evidence="4" id="KW-1185">Reference proteome</keyword>
<dbReference type="EMBL" id="BAAANF010000042">
    <property type="protein sequence ID" value="GAA1722000.1"/>
    <property type="molecule type" value="Genomic_DNA"/>
</dbReference>
<keyword evidence="1" id="KW-0812">Transmembrane</keyword>
<accession>A0ABP4VHK0</accession>
<feature type="transmembrane region" description="Helical" evidence="1">
    <location>
        <begin position="110"/>
        <end position="127"/>
    </location>
</feature>
<protein>
    <recommendedName>
        <fullName evidence="2">DUF1707 domain-containing protein</fullName>
    </recommendedName>
</protein>
<keyword evidence="1" id="KW-1133">Transmembrane helix</keyword>
<dbReference type="RefSeq" id="WP_344165923.1">
    <property type="nucleotide sequence ID" value="NZ_BAAANF010000042.1"/>
</dbReference>
<gene>
    <name evidence="3" type="ORF">GCM10009745_83770</name>
</gene>
<feature type="transmembrane region" description="Helical" evidence="1">
    <location>
        <begin position="81"/>
        <end position="104"/>
    </location>
</feature>
<organism evidence="3 4">
    <name type="scientific">Kribbella yunnanensis</name>
    <dbReference type="NCBI Taxonomy" id="190194"/>
    <lineage>
        <taxon>Bacteria</taxon>
        <taxon>Bacillati</taxon>
        <taxon>Actinomycetota</taxon>
        <taxon>Actinomycetes</taxon>
        <taxon>Propionibacteriales</taxon>
        <taxon>Kribbellaceae</taxon>
        <taxon>Kribbella</taxon>
    </lineage>
</organism>
<reference evidence="4" key="1">
    <citation type="journal article" date="2019" name="Int. J. Syst. Evol. Microbiol.">
        <title>The Global Catalogue of Microorganisms (GCM) 10K type strain sequencing project: providing services to taxonomists for standard genome sequencing and annotation.</title>
        <authorList>
            <consortium name="The Broad Institute Genomics Platform"/>
            <consortium name="The Broad Institute Genome Sequencing Center for Infectious Disease"/>
            <person name="Wu L."/>
            <person name="Ma J."/>
        </authorList>
    </citation>
    <scope>NUCLEOTIDE SEQUENCE [LARGE SCALE GENOMIC DNA]</scope>
    <source>
        <strain evidence="4">JCM 14307</strain>
    </source>
</reference>
<evidence type="ECO:0000313" key="4">
    <source>
        <dbReference type="Proteomes" id="UP001500280"/>
    </source>
</evidence>